<sequence>MNEAFHTAPASPLDVTPASTAERQGVPRRQFLGSAATERGGHLGSFLFPLLLERIRITMGFTAASTNELICTGEGRFLYPGSCGTYMDCTPSGDGGYTLVKDNCRGYTFDAARKTCIAKPCESRLKRSVTTINHQYSHLCEGQPDKFICGSCRTLVMCVKGQAFIRHCIPNNFCSTRKKFGGGVCYPEEPVECTCTKANDFMVDHYDPQRFFSCEDIGSIPESYKCPDGMEFDESTAQCRNIGGLPPCSVSGQFANPSNCSEYYSCIALKYGWLQKAFQCSKGLMYNKKTQKCEDPCKYQFVCTQEGRYPDYLNKCNYYECIMLGGNMRQERYQCPKGYKWSEVSPGIGKCVEDDGETDEYPFSHCKLDTLCSLRWLPIAPL</sequence>
<dbReference type="GO" id="GO:0005576">
    <property type="term" value="C:extracellular region"/>
    <property type="evidence" value="ECO:0007669"/>
    <property type="project" value="InterPro"/>
</dbReference>
<keyword evidence="3" id="KW-0677">Repeat</keyword>
<accession>A0A423SZA6</accession>
<keyword evidence="5" id="KW-0325">Glycoprotein</keyword>
<feature type="domain" description="Chitin-binding type-2" evidence="7">
    <location>
        <begin position="245"/>
        <end position="305"/>
    </location>
</feature>
<evidence type="ECO:0000313" key="9">
    <source>
        <dbReference type="Proteomes" id="UP000283509"/>
    </source>
</evidence>
<protein>
    <submittedName>
        <fullName evidence="8">Ovarian peritrophin</fullName>
    </submittedName>
</protein>
<gene>
    <name evidence="8" type="ORF">C7M84_012161</name>
</gene>
<reference evidence="8 9" key="1">
    <citation type="submission" date="2018-04" db="EMBL/GenBank/DDBJ databases">
        <authorList>
            <person name="Zhang X."/>
            <person name="Yuan J."/>
            <person name="Li F."/>
            <person name="Xiang J."/>
        </authorList>
    </citation>
    <scope>NUCLEOTIDE SEQUENCE [LARGE SCALE GENOMIC DNA]</scope>
    <source>
        <tissue evidence="8">Muscle</tissue>
    </source>
</reference>
<dbReference type="GO" id="GO:0008061">
    <property type="term" value="F:chitin binding"/>
    <property type="evidence" value="ECO:0007669"/>
    <property type="project" value="UniProtKB-KW"/>
</dbReference>
<dbReference type="InterPro" id="IPR002557">
    <property type="entry name" value="Chitin-bd_dom"/>
</dbReference>
<keyword evidence="1" id="KW-0147">Chitin-binding</keyword>
<dbReference type="OrthoDB" id="6020543at2759"/>
<evidence type="ECO:0000256" key="3">
    <source>
        <dbReference type="ARBA" id="ARBA00022737"/>
    </source>
</evidence>
<keyword evidence="9" id="KW-1185">Reference proteome</keyword>
<dbReference type="InterPro" id="IPR036508">
    <property type="entry name" value="Chitin-bd_dom_sf"/>
</dbReference>
<dbReference type="Pfam" id="PF01607">
    <property type="entry name" value="CBM_14"/>
    <property type="match status" value="2"/>
</dbReference>
<dbReference type="Proteomes" id="UP000283509">
    <property type="component" value="Unassembled WGS sequence"/>
</dbReference>
<evidence type="ECO:0000259" key="7">
    <source>
        <dbReference type="PROSITE" id="PS50940"/>
    </source>
</evidence>
<dbReference type="PROSITE" id="PS50940">
    <property type="entry name" value="CHIT_BIND_II"/>
    <property type="match status" value="1"/>
</dbReference>
<evidence type="ECO:0000313" key="8">
    <source>
        <dbReference type="EMBL" id="ROT69626.1"/>
    </source>
</evidence>
<name>A0A423SZA6_PENVA</name>
<dbReference type="PANTHER" id="PTHR23301">
    <property type="entry name" value="CHITIN BINDING PERITROPHIN-A"/>
    <property type="match status" value="1"/>
</dbReference>
<keyword evidence="4" id="KW-1015">Disulfide bond</keyword>
<feature type="region of interest" description="Disordered" evidence="6">
    <location>
        <begin position="1"/>
        <end position="24"/>
    </location>
</feature>
<organism evidence="8 9">
    <name type="scientific">Penaeus vannamei</name>
    <name type="common">Whiteleg shrimp</name>
    <name type="synonym">Litopenaeus vannamei</name>
    <dbReference type="NCBI Taxonomy" id="6689"/>
    <lineage>
        <taxon>Eukaryota</taxon>
        <taxon>Metazoa</taxon>
        <taxon>Ecdysozoa</taxon>
        <taxon>Arthropoda</taxon>
        <taxon>Crustacea</taxon>
        <taxon>Multicrustacea</taxon>
        <taxon>Malacostraca</taxon>
        <taxon>Eumalacostraca</taxon>
        <taxon>Eucarida</taxon>
        <taxon>Decapoda</taxon>
        <taxon>Dendrobranchiata</taxon>
        <taxon>Penaeoidea</taxon>
        <taxon>Penaeidae</taxon>
        <taxon>Penaeus</taxon>
    </lineage>
</organism>
<evidence type="ECO:0000256" key="1">
    <source>
        <dbReference type="ARBA" id="ARBA00022669"/>
    </source>
</evidence>
<dbReference type="PANTHER" id="PTHR23301:SF0">
    <property type="entry name" value="CHITIN-BINDING TYPE-2 DOMAIN-CONTAINING PROTEIN-RELATED"/>
    <property type="match status" value="1"/>
</dbReference>
<proteinExistence type="predicted"/>
<dbReference type="SUPFAM" id="SSF57625">
    <property type="entry name" value="Invertebrate chitin-binding proteins"/>
    <property type="match status" value="2"/>
</dbReference>
<dbReference type="InterPro" id="IPR051940">
    <property type="entry name" value="Chitin_bind-dev_reg"/>
</dbReference>
<dbReference type="AlphaFoldDB" id="A0A423SZA6"/>
<evidence type="ECO:0000256" key="2">
    <source>
        <dbReference type="ARBA" id="ARBA00022729"/>
    </source>
</evidence>
<dbReference type="SMART" id="SM00494">
    <property type="entry name" value="ChtBD2"/>
    <property type="match status" value="4"/>
</dbReference>
<evidence type="ECO:0000256" key="6">
    <source>
        <dbReference type="SAM" id="MobiDB-lite"/>
    </source>
</evidence>
<comment type="caution">
    <text evidence="8">The sequence shown here is derived from an EMBL/GenBank/DDBJ whole genome shotgun (WGS) entry which is preliminary data.</text>
</comment>
<dbReference type="Gene3D" id="2.170.140.10">
    <property type="entry name" value="Chitin binding domain"/>
    <property type="match status" value="1"/>
</dbReference>
<dbReference type="EMBL" id="QCYY01002542">
    <property type="protein sequence ID" value="ROT69626.1"/>
    <property type="molecule type" value="Genomic_DNA"/>
</dbReference>
<evidence type="ECO:0000256" key="5">
    <source>
        <dbReference type="ARBA" id="ARBA00023180"/>
    </source>
</evidence>
<reference evidence="8 9" key="2">
    <citation type="submission" date="2019-01" db="EMBL/GenBank/DDBJ databases">
        <title>The decoding of complex shrimp genome reveals the adaptation for benthos swimmer, frequently molting mechanism and breeding impact on genome.</title>
        <authorList>
            <person name="Sun Y."/>
            <person name="Gao Y."/>
            <person name="Yu Y."/>
        </authorList>
    </citation>
    <scope>NUCLEOTIDE SEQUENCE [LARGE SCALE GENOMIC DNA]</scope>
    <source>
        <tissue evidence="8">Muscle</tissue>
    </source>
</reference>
<evidence type="ECO:0000256" key="4">
    <source>
        <dbReference type="ARBA" id="ARBA00023157"/>
    </source>
</evidence>
<keyword evidence="2" id="KW-0732">Signal</keyword>